<comment type="subunit">
    <text evidence="8">Component of the Sec protein translocase complex. Heterotrimer consisting of SecY, SecE and SecG subunits. The heterotrimers can form oligomers, although 1 heterotrimer is thought to be able to translocate proteins. Interacts with the ribosome. Interacts with SecDF, and other proteins may be involved. Interacts with SecA.</text>
</comment>
<dbReference type="GO" id="GO:0006605">
    <property type="term" value="P:protein targeting"/>
    <property type="evidence" value="ECO:0007669"/>
    <property type="project" value="UniProtKB-UniRule"/>
</dbReference>
<proteinExistence type="inferred from homology"/>
<evidence type="ECO:0000256" key="6">
    <source>
        <dbReference type="ARBA" id="ARBA00023010"/>
    </source>
</evidence>
<dbReference type="HAMAP" id="MF_00422">
    <property type="entry name" value="SecE"/>
    <property type="match status" value="1"/>
</dbReference>
<feature type="transmembrane region" description="Helical" evidence="8">
    <location>
        <begin position="29"/>
        <end position="55"/>
    </location>
</feature>
<keyword evidence="2 8" id="KW-0813">Transport</keyword>
<evidence type="ECO:0000256" key="7">
    <source>
        <dbReference type="ARBA" id="ARBA00023136"/>
    </source>
</evidence>
<keyword evidence="10" id="KW-1185">Reference proteome</keyword>
<dbReference type="NCBIfam" id="TIGR00964">
    <property type="entry name" value="secE_bact"/>
    <property type="match status" value="1"/>
</dbReference>
<keyword evidence="3 8" id="KW-0812">Transmembrane</keyword>
<keyword evidence="6 8" id="KW-0811">Translocation</keyword>
<name>U4TPY6_9LACO</name>
<dbReference type="InterPro" id="IPR001901">
    <property type="entry name" value="Translocase_SecE/Sec61-g"/>
</dbReference>
<comment type="subcellular location">
    <subcellularLocation>
        <location evidence="8">Cell membrane</location>
        <topology evidence="8">Single-pass membrane protein</topology>
    </subcellularLocation>
    <subcellularLocation>
        <location evidence="1">Membrane</location>
    </subcellularLocation>
</comment>
<dbReference type="OrthoDB" id="9813233at2"/>
<dbReference type="GO" id="GO:0065002">
    <property type="term" value="P:intracellular protein transmembrane transport"/>
    <property type="evidence" value="ECO:0007669"/>
    <property type="project" value="UniProtKB-UniRule"/>
</dbReference>
<dbReference type="HOGENOM" id="CLU_113663_8_1_9"/>
<keyword evidence="4 8" id="KW-0653">Protein transport</keyword>
<evidence type="ECO:0000256" key="4">
    <source>
        <dbReference type="ARBA" id="ARBA00022927"/>
    </source>
</evidence>
<dbReference type="InterPro" id="IPR038379">
    <property type="entry name" value="SecE_sf"/>
</dbReference>
<dbReference type="Pfam" id="PF00584">
    <property type="entry name" value="SecE"/>
    <property type="match status" value="1"/>
</dbReference>
<gene>
    <name evidence="8" type="primary">secE</name>
    <name evidence="9" type="ORF">L248_1371</name>
</gene>
<dbReference type="GO" id="GO:0008320">
    <property type="term" value="F:protein transmembrane transporter activity"/>
    <property type="evidence" value="ECO:0007669"/>
    <property type="project" value="UniProtKB-UniRule"/>
</dbReference>
<evidence type="ECO:0000256" key="3">
    <source>
        <dbReference type="ARBA" id="ARBA00022692"/>
    </source>
</evidence>
<dbReference type="Proteomes" id="UP000030647">
    <property type="component" value="Unassembled WGS sequence"/>
</dbReference>
<sequence>MKFLKSVVQEMKLVTWPTFKENRHDTGTVVITSVLFGLFFAAVDWVLGAGMNWFVKLK</sequence>
<dbReference type="InterPro" id="IPR005807">
    <property type="entry name" value="SecE_bac"/>
</dbReference>
<evidence type="ECO:0000256" key="8">
    <source>
        <dbReference type="HAMAP-Rule" id="MF_00422"/>
    </source>
</evidence>
<dbReference type="STRING" id="1231336.L248_1371"/>
<evidence type="ECO:0000256" key="5">
    <source>
        <dbReference type="ARBA" id="ARBA00022989"/>
    </source>
</evidence>
<evidence type="ECO:0000313" key="10">
    <source>
        <dbReference type="Proteomes" id="UP000030647"/>
    </source>
</evidence>
<reference evidence="10" key="1">
    <citation type="journal article" date="2013" name="Genome Announc.">
        <title>Whole-Genome Sequencing of Lactobacillus shenzhenensis Strain LY-73T.</title>
        <authorList>
            <person name="Lin Z."/>
            <person name="Liu Z."/>
            <person name="Yang R."/>
            <person name="Zou Y."/>
            <person name="Wan D."/>
            <person name="Chen J."/>
            <person name="Guo M."/>
            <person name="Zhao J."/>
            <person name="Fang C."/>
            <person name="Yang R."/>
            <person name="Liu F."/>
        </authorList>
    </citation>
    <scope>NUCLEOTIDE SEQUENCE [LARGE SCALE GENOMIC DNA]</scope>
    <source>
        <strain evidence="10">LY-73</strain>
    </source>
</reference>
<dbReference type="EMBL" id="KI271583">
    <property type="protein sequence ID" value="ERL66279.1"/>
    <property type="molecule type" value="Genomic_DNA"/>
</dbReference>
<dbReference type="RefSeq" id="WP_022528656.1">
    <property type="nucleotide sequence ID" value="NZ_KI271583.1"/>
</dbReference>
<evidence type="ECO:0000256" key="2">
    <source>
        <dbReference type="ARBA" id="ARBA00022448"/>
    </source>
</evidence>
<organism evidence="9 10">
    <name type="scientific">Schleiferilactobacillus shenzhenensis LY-73</name>
    <dbReference type="NCBI Taxonomy" id="1231336"/>
    <lineage>
        <taxon>Bacteria</taxon>
        <taxon>Bacillati</taxon>
        <taxon>Bacillota</taxon>
        <taxon>Bacilli</taxon>
        <taxon>Lactobacillales</taxon>
        <taxon>Lactobacillaceae</taxon>
        <taxon>Schleiferilactobacillus</taxon>
    </lineage>
</organism>
<dbReference type="GO" id="GO:0009306">
    <property type="term" value="P:protein secretion"/>
    <property type="evidence" value="ECO:0007669"/>
    <property type="project" value="UniProtKB-UniRule"/>
</dbReference>
<comment type="similarity">
    <text evidence="8">Belongs to the SecE/SEC61-gamma family.</text>
</comment>
<dbReference type="AlphaFoldDB" id="U4TPY6"/>
<keyword evidence="8" id="KW-1003">Cell membrane</keyword>
<comment type="function">
    <text evidence="8">Essential subunit of the Sec protein translocation channel SecYEG. Clamps together the 2 halves of SecY. May contact the channel plug during translocation.</text>
</comment>
<keyword evidence="7 8" id="KW-0472">Membrane</keyword>
<accession>U4TPY6</accession>
<evidence type="ECO:0000313" key="9">
    <source>
        <dbReference type="EMBL" id="ERL66279.1"/>
    </source>
</evidence>
<dbReference type="Gene3D" id="1.20.5.1030">
    <property type="entry name" value="Preprotein translocase secy subunit"/>
    <property type="match status" value="1"/>
</dbReference>
<evidence type="ECO:0000256" key="1">
    <source>
        <dbReference type="ARBA" id="ARBA00004370"/>
    </source>
</evidence>
<dbReference type="GO" id="GO:0043952">
    <property type="term" value="P:protein transport by the Sec complex"/>
    <property type="evidence" value="ECO:0007669"/>
    <property type="project" value="UniProtKB-UniRule"/>
</dbReference>
<protein>
    <recommendedName>
        <fullName evidence="8">Protein translocase subunit SecE</fullName>
    </recommendedName>
</protein>
<keyword evidence="5 8" id="KW-1133">Transmembrane helix</keyword>
<dbReference type="GO" id="GO:0005886">
    <property type="term" value="C:plasma membrane"/>
    <property type="evidence" value="ECO:0007669"/>
    <property type="project" value="UniProtKB-SubCell"/>
</dbReference>
<dbReference type="eggNOG" id="COG0690">
    <property type="taxonomic scope" value="Bacteria"/>
</dbReference>